<evidence type="ECO:0000259" key="1">
    <source>
        <dbReference type="PROSITE" id="PS50878"/>
    </source>
</evidence>
<dbReference type="PANTHER" id="PTHR47027">
    <property type="entry name" value="REVERSE TRANSCRIPTASE DOMAIN-CONTAINING PROTEIN"/>
    <property type="match status" value="1"/>
</dbReference>
<gene>
    <name evidence="2" type="primary">PLESTB004403</name>
    <name evidence="2" type="ORF">PLESTB_000452500</name>
</gene>
<organism evidence="2 3">
    <name type="scientific">Pleodorina starrii</name>
    <dbReference type="NCBI Taxonomy" id="330485"/>
    <lineage>
        <taxon>Eukaryota</taxon>
        <taxon>Viridiplantae</taxon>
        <taxon>Chlorophyta</taxon>
        <taxon>core chlorophytes</taxon>
        <taxon>Chlorophyceae</taxon>
        <taxon>CS clade</taxon>
        <taxon>Chlamydomonadales</taxon>
        <taxon>Volvocaceae</taxon>
        <taxon>Pleodorina</taxon>
    </lineage>
</organism>
<dbReference type="InterPro" id="IPR000477">
    <property type="entry name" value="RT_dom"/>
</dbReference>
<keyword evidence="3" id="KW-1185">Reference proteome</keyword>
<comment type="caution">
    <text evidence="2">The sequence shown here is derived from an EMBL/GenBank/DDBJ whole genome shotgun (WGS) entry which is preliminary data.</text>
</comment>
<dbReference type="Pfam" id="PF00078">
    <property type="entry name" value="RVT_1"/>
    <property type="match status" value="1"/>
</dbReference>
<proteinExistence type="predicted"/>
<feature type="domain" description="Reverse transcriptase" evidence="1">
    <location>
        <begin position="1"/>
        <end position="184"/>
    </location>
</feature>
<dbReference type="EMBL" id="BRXU01000004">
    <property type="protein sequence ID" value="GLC50974.1"/>
    <property type="molecule type" value="Genomic_DNA"/>
</dbReference>
<dbReference type="OrthoDB" id="515277at2759"/>
<evidence type="ECO:0000313" key="3">
    <source>
        <dbReference type="Proteomes" id="UP001165080"/>
    </source>
</evidence>
<sequence length="544" mass="61508">MLWLRLEERGVTGAALAALKRCYERVELRVKVNGTTGAAFPSSQGVKQGCPMSPTLFGFFVEGYADYVDALDVALPDAMAAPECPDVEGRRVPLALYADDLSLFAATKRRLMSLLRALREWSEVFGLTVNARKCELLLFHPSDQVRSHFYAINGLVTMRVLEDGLPVDRPITWKPRARYLGLHFGPNSSFASCTDELYVAGQRAMFSLLSKLRRQGLLLPFVGMKCFNAQVRSVLSYGSQLWGVDLVLALLERGYPANEAPRSCYFEVATRDRMVKLQIAFMKQLVGASVPPLQLLLRELGQMPLQMYWAESVFRFWNSMVENTSSIYHSVFRHEIRLALESDLQGDGWGTKIIRALNILRHDWPEDATAGTIDARVRRYSTCKLDVEALLDTLRGRINDDWASDRLAVDPCSFVTDGRKPGVKMCRHKHWMGQPKQFEGYIPPAHHRALLRFRLCVSDLAVNSESNRARELRVCKACRINGAVEDEKHFLMECSALVSARQKLWDLGVPEGASVCDVMQIDDQRGLAKVVYDMFCFRRERIAV</sequence>
<dbReference type="AlphaFoldDB" id="A0A9W6BF61"/>
<dbReference type="PANTHER" id="PTHR47027:SF20">
    <property type="entry name" value="REVERSE TRANSCRIPTASE-LIKE PROTEIN WITH RNA-DIRECTED DNA POLYMERASE DOMAIN"/>
    <property type="match status" value="1"/>
</dbReference>
<evidence type="ECO:0000313" key="2">
    <source>
        <dbReference type="EMBL" id="GLC50974.1"/>
    </source>
</evidence>
<name>A0A9W6BF61_9CHLO</name>
<dbReference type="InterPro" id="IPR043502">
    <property type="entry name" value="DNA/RNA_pol_sf"/>
</dbReference>
<dbReference type="Proteomes" id="UP001165080">
    <property type="component" value="Unassembled WGS sequence"/>
</dbReference>
<accession>A0A9W6BF61</accession>
<reference evidence="2 3" key="1">
    <citation type="journal article" date="2023" name="Commun. Biol.">
        <title>Reorganization of the ancestral sex-determining regions during the evolution of trioecy in Pleodorina starrii.</title>
        <authorList>
            <person name="Takahashi K."/>
            <person name="Suzuki S."/>
            <person name="Kawai-Toyooka H."/>
            <person name="Yamamoto K."/>
            <person name="Hamaji T."/>
            <person name="Ootsuki R."/>
            <person name="Yamaguchi H."/>
            <person name="Kawachi M."/>
            <person name="Higashiyama T."/>
            <person name="Nozaki H."/>
        </authorList>
    </citation>
    <scope>NUCLEOTIDE SEQUENCE [LARGE SCALE GENOMIC DNA]</scope>
    <source>
        <strain evidence="2 3">NIES-4479</strain>
    </source>
</reference>
<dbReference type="PROSITE" id="PS50878">
    <property type="entry name" value="RT_POL"/>
    <property type="match status" value="1"/>
</dbReference>
<protein>
    <recommendedName>
        <fullName evidence="1">Reverse transcriptase domain-containing protein</fullName>
    </recommendedName>
</protein>
<dbReference type="SUPFAM" id="SSF56672">
    <property type="entry name" value="DNA/RNA polymerases"/>
    <property type="match status" value="1"/>
</dbReference>